<evidence type="ECO:0000256" key="1">
    <source>
        <dbReference type="SAM" id="Coils"/>
    </source>
</evidence>
<evidence type="ECO:0000256" key="2">
    <source>
        <dbReference type="SAM" id="MobiDB-lite"/>
    </source>
</evidence>
<dbReference type="InterPro" id="IPR032350">
    <property type="entry name" value="Nbr1_FW"/>
</dbReference>
<dbReference type="CDD" id="cd14947">
    <property type="entry name" value="NBR1_like"/>
    <property type="match status" value="1"/>
</dbReference>
<dbReference type="EMBL" id="HBHP01024469">
    <property type="protein sequence ID" value="CAD9771171.1"/>
    <property type="molecule type" value="Transcribed_RNA"/>
</dbReference>
<sequence>MSSTRLLVRIEAGVSAAACDPRIPPHYLLLPRKRPFTYLVQELESNVFRGHAALFPGDVWFQFMEEDEENHRDGAEWEAKGRIGEDDSDCNVADIDASVSRARSSVSAAGRAGSGFDSSSSSAISTPSTPASARATPTAATPPPAPATTLATVRLYIYPEGWDPRRSEQRANGDRKKTGRHDSSAGTPHSRVANRVSSCASFEEKHLPSSPKLPFASILDAGANNSRAAPKTSASPPSTHVLKKAAAAKKALLSRLRKRAKEIDRLRRRKAKENAARKRMIQMKHAKQDKERTQRARAQQKQAARIEKAAKRALLSKLKCKALAHVNYPPEAYVESGSTLTKTWLVKNTGELAWPQGTSVRVLSKSTVQYVRTVTLPLLEPNQEGQVSVELRVPEREGRLRSSVVALAYGGRRFGEKLWTTVQAEPQEDPIEIKSTDEVTLKCDIEKLLVRRESLSVRLVAWPLIKALELGRQFLPVAMNALPKVDHWAVRIGTVYIEVRGTDKRLNPYTHIRMSETAMRDEKGVNGEAKGLGRCFEEIVGVNHMSSGKILRFCQEYVQKTPRYTFHSTNCQKFAIELIKFATRNRHSRLPPVCGSTVYTYATRPSAHAREGEGKASVGRCEARGAYFGVQADGPAASFSVKNGAMLDAKAGSAGLQVLNAQVEVGLQLRTGMAVKNGSFELNLLGFGLKLGRNFGVSTPFLWIDTE</sequence>
<organism evidence="4">
    <name type="scientific">Lotharella oceanica</name>
    <dbReference type="NCBI Taxonomy" id="641309"/>
    <lineage>
        <taxon>Eukaryota</taxon>
        <taxon>Sar</taxon>
        <taxon>Rhizaria</taxon>
        <taxon>Cercozoa</taxon>
        <taxon>Chlorarachniophyceae</taxon>
        <taxon>Lotharella</taxon>
    </lineage>
</organism>
<feature type="region of interest" description="Disordered" evidence="2">
    <location>
        <begin position="108"/>
        <end position="197"/>
    </location>
</feature>
<dbReference type="InterPro" id="IPR013783">
    <property type="entry name" value="Ig-like_fold"/>
</dbReference>
<dbReference type="Gene3D" id="2.60.40.10">
    <property type="entry name" value="Immunoglobulins"/>
    <property type="match status" value="1"/>
</dbReference>
<protein>
    <recommendedName>
        <fullName evidence="3">Nbr1 FW domain-containing protein</fullName>
    </recommendedName>
</protein>
<dbReference type="PANTHER" id="PTHR20930">
    <property type="entry name" value="OVARIAN CARCINOMA ANTIGEN CA125-RELATED"/>
    <property type="match status" value="1"/>
</dbReference>
<name>A0A7S2XD70_9EUKA</name>
<gene>
    <name evidence="4" type="ORF">LSP00402_LOCUS15161</name>
</gene>
<dbReference type="PANTHER" id="PTHR20930:SF0">
    <property type="entry name" value="PROTEIN ILRUN"/>
    <property type="match status" value="1"/>
</dbReference>
<proteinExistence type="predicted"/>
<reference evidence="4" key="1">
    <citation type="submission" date="2021-01" db="EMBL/GenBank/DDBJ databases">
        <authorList>
            <person name="Corre E."/>
            <person name="Pelletier E."/>
            <person name="Niang G."/>
            <person name="Scheremetjew M."/>
            <person name="Finn R."/>
            <person name="Kale V."/>
            <person name="Holt S."/>
            <person name="Cochrane G."/>
            <person name="Meng A."/>
            <person name="Brown T."/>
            <person name="Cohen L."/>
        </authorList>
    </citation>
    <scope>NUCLEOTIDE SEQUENCE</scope>
    <source>
        <strain evidence="4">CCMP622</strain>
    </source>
</reference>
<keyword evidence="1" id="KW-0175">Coiled coil</keyword>
<accession>A0A7S2XD70</accession>
<feature type="domain" description="Nbr1 FW" evidence="3">
    <location>
        <begin position="330"/>
        <end position="423"/>
    </location>
</feature>
<dbReference type="Pfam" id="PF16158">
    <property type="entry name" value="N_BRCA1_IG"/>
    <property type="match status" value="1"/>
</dbReference>
<feature type="coiled-coil region" evidence="1">
    <location>
        <begin position="249"/>
        <end position="303"/>
    </location>
</feature>
<evidence type="ECO:0000313" key="4">
    <source>
        <dbReference type="EMBL" id="CAD9771171.1"/>
    </source>
</evidence>
<evidence type="ECO:0000259" key="3">
    <source>
        <dbReference type="Pfam" id="PF16158"/>
    </source>
</evidence>
<feature type="compositionally biased region" description="Basic and acidic residues" evidence="2">
    <location>
        <begin position="162"/>
        <end position="183"/>
    </location>
</feature>
<dbReference type="AlphaFoldDB" id="A0A7S2XD70"/>
<feature type="compositionally biased region" description="Low complexity" evidence="2">
    <location>
        <begin position="108"/>
        <end position="139"/>
    </location>
</feature>